<proteinExistence type="predicted"/>
<reference evidence="2 3" key="1">
    <citation type="submission" date="2016-10" db="EMBL/GenBank/DDBJ databases">
        <title>Genome of airborne Acinetobacter sp. 5-2Ac02 in the hospital environment: Species near to Acinetobacter towneri.</title>
        <authorList>
            <person name="Barbosa B."/>
            <person name="Fernandez-Garcia L."/>
            <person name="Gato E."/>
            <person name="Leao R."/>
            <person name="Albano R."/>
            <person name="Fernandez B."/>
            <person name="Fernandez-Cuenca F."/>
            <person name="Marques E."/>
            <person name="Tomas M."/>
        </authorList>
    </citation>
    <scope>NUCLEOTIDE SEQUENCE [LARGE SCALE GENOMIC DNA]</scope>
    <source>
        <strain evidence="2 3">5-2Ac02</strain>
    </source>
</reference>
<organism evidence="2 3">
    <name type="scientific">Acinetobacter towneri</name>
    <dbReference type="NCBI Taxonomy" id="202956"/>
    <lineage>
        <taxon>Bacteria</taxon>
        <taxon>Pseudomonadati</taxon>
        <taxon>Pseudomonadota</taxon>
        <taxon>Gammaproteobacteria</taxon>
        <taxon>Moraxellales</taxon>
        <taxon>Moraxellaceae</taxon>
        <taxon>Acinetobacter</taxon>
    </lineage>
</organism>
<dbReference type="CDD" id="cd00093">
    <property type="entry name" value="HTH_XRE"/>
    <property type="match status" value="1"/>
</dbReference>
<dbReference type="GO" id="GO:0003677">
    <property type="term" value="F:DNA binding"/>
    <property type="evidence" value="ECO:0007669"/>
    <property type="project" value="InterPro"/>
</dbReference>
<sequence>MSFLQKDPQYKLRLPADLKEKIEQSAQEKNRSMNADIVARLQDSFDVDINSLNTVLKAIEELVSKNIYSNRKAHLSNRLNLLKDQFNRIEKNLSSSVIAYKINEEYAEHVDLWFKGKLEPSFSQLRKIAQLFNCNVEWLFHGIGHPFTILEDNFPLDNSAAIEWLNKSHNLYNQPIKILLLRSKDDLGDFYIVKIYESNLFEIIFIKNIILNKMLYEDNLKNIKIFSNILKDINKNLELTSLRKKIKSFILKNNDFEELVAGNIHPLSVLNTYTPWWEDIWDEGFYHNNQYWDGWIELCDKIHEE</sequence>
<dbReference type="InterPro" id="IPR010985">
    <property type="entry name" value="Ribbon_hlx_hlx"/>
</dbReference>
<name>A0A1E8E5Q9_9GAMM</name>
<dbReference type="RefSeq" id="WP_070152657.1">
    <property type="nucleotide sequence ID" value="NZ_MKQS01000001.1"/>
</dbReference>
<dbReference type="GO" id="GO:0006355">
    <property type="term" value="P:regulation of DNA-templated transcription"/>
    <property type="evidence" value="ECO:0007669"/>
    <property type="project" value="InterPro"/>
</dbReference>
<dbReference type="EMBL" id="MKQS01000001">
    <property type="protein sequence ID" value="OFE44886.1"/>
    <property type="molecule type" value="Genomic_DNA"/>
</dbReference>
<dbReference type="PROSITE" id="PS50943">
    <property type="entry name" value="HTH_CROC1"/>
    <property type="match status" value="1"/>
</dbReference>
<dbReference type="Proteomes" id="UP000186931">
    <property type="component" value="Unassembled WGS sequence"/>
</dbReference>
<dbReference type="SUPFAM" id="SSF47598">
    <property type="entry name" value="Ribbon-helix-helix"/>
    <property type="match status" value="1"/>
</dbReference>
<protein>
    <recommendedName>
        <fullName evidence="1">HTH cro/C1-type domain-containing protein</fullName>
    </recommendedName>
</protein>
<dbReference type="InterPro" id="IPR013321">
    <property type="entry name" value="Arc_rbn_hlx_hlx"/>
</dbReference>
<dbReference type="Pfam" id="PF03869">
    <property type="entry name" value="Arc"/>
    <property type="match status" value="1"/>
</dbReference>
<dbReference type="SUPFAM" id="SSF47413">
    <property type="entry name" value="lambda repressor-like DNA-binding domains"/>
    <property type="match status" value="1"/>
</dbReference>
<dbReference type="InterPro" id="IPR010982">
    <property type="entry name" value="Lambda_DNA-bd_dom_sf"/>
</dbReference>
<evidence type="ECO:0000259" key="1">
    <source>
        <dbReference type="PROSITE" id="PS50943"/>
    </source>
</evidence>
<dbReference type="AlphaFoldDB" id="A0A1E8E5Q9"/>
<accession>A0A1E8E5Q9</accession>
<dbReference type="Gene3D" id="1.10.1220.10">
    <property type="entry name" value="Met repressor-like"/>
    <property type="match status" value="1"/>
</dbReference>
<gene>
    <name evidence="2" type="ORF">BJN41_01940</name>
</gene>
<comment type="caution">
    <text evidence="2">The sequence shown here is derived from an EMBL/GenBank/DDBJ whole genome shotgun (WGS) entry which is preliminary data.</text>
</comment>
<dbReference type="InterPro" id="IPR001387">
    <property type="entry name" value="Cro/C1-type_HTH"/>
</dbReference>
<evidence type="ECO:0000313" key="2">
    <source>
        <dbReference type="EMBL" id="OFE44886.1"/>
    </source>
</evidence>
<feature type="domain" description="HTH cro/C1-type" evidence="1">
    <location>
        <begin position="113"/>
        <end position="139"/>
    </location>
</feature>
<dbReference type="Gene3D" id="1.10.260.40">
    <property type="entry name" value="lambda repressor-like DNA-binding domains"/>
    <property type="match status" value="1"/>
</dbReference>
<dbReference type="InterPro" id="IPR005569">
    <property type="entry name" value="Arc_DNA-bd_dom"/>
</dbReference>
<evidence type="ECO:0000313" key="3">
    <source>
        <dbReference type="Proteomes" id="UP000186931"/>
    </source>
</evidence>